<gene>
    <name evidence="4" type="ORF">BCV70DRAFT_199643</name>
</gene>
<dbReference type="GO" id="GO:1990050">
    <property type="term" value="F:phosphatidic acid transfer activity"/>
    <property type="evidence" value="ECO:0007669"/>
    <property type="project" value="TreeGrafter"/>
</dbReference>
<dbReference type="GO" id="GO:0005758">
    <property type="term" value="C:mitochondrial intermembrane space"/>
    <property type="evidence" value="ECO:0007669"/>
    <property type="project" value="TreeGrafter"/>
</dbReference>
<dbReference type="PANTHER" id="PTHR46403">
    <property type="entry name" value="TP53-REGULATED INHIBITOR OF APOPTOSIS 1"/>
    <property type="match status" value="1"/>
</dbReference>
<feature type="compositionally biased region" description="Polar residues" evidence="3">
    <location>
        <begin position="122"/>
        <end position="137"/>
    </location>
</feature>
<dbReference type="Proteomes" id="UP000246740">
    <property type="component" value="Unassembled WGS sequence"/>
</dbReference>
<dbReference type="GO" id="GO:0005634">
    <property type="term" value="C:nucleus"/>
    <property type="evidence" value="ECO:0007669"/>
    <property type="project" value="TreeGrafter"/>
</dbReference>
<dbReference type="AlphaFoldDB" id="A0A317XPX8"/>
<dbReference type="InParanoid" id="A0A317XPX8"/>
<name>A0A317XPX8_9BASI</name>
<dbReference type="InterPro" id="IPR007918">
    <property type="entry name" value="MDM35_apoptosis"/>
</dbReference>
<feature type="compositionally biased region" description="Pro residues" evidence="3">
    <location>
        <begin position="202"/>
        <end position="211"/>
    </location>
</feature>
<evidence type="ECO:0000256" key="3">
    <source>
        <dbReference type="SAM" id="MobiDB-lite"/>
    </source>
</evidence>
<dbReference type="EMBL" id="KZ819192">
    <property type="protein sequence ID" value="PWZ00355.1"/>
    <property type="molecule type" value="Genomic_DNA"/>
</dbReference>
<dbReference type="Pfam" id="PF05254">
    <property type="entry name" value="UPF0203"/>
    <property type="match status" value="1"/>
</dbReference>
<dbReference type="GO" id="GO:0045332">
    <property type="term" value="P:phospholipid translocation"/>
    <property type="evidence" value="ECO:0007669"/>
    <property type="project" value="TreeGrafter"/>
</dbReference>
<feature type="region of interest" description="Disordered" evidence="3">
    <location>
        <begin position="185"/>
        <end position="211"/>
    </location>
</feature>
<feature type="compositionally biased region" description="Basic and acidic residues" evidence="3">
    <location>
        <begin position="185"/>
        <end position="197"/>
    </location>
</feature>
<keyword evidence="2" id="KW-1015">Disulfide bond</keyword>
<evidence type="ECO:0000313" key="5">
    <source>
        <dbReference type="Proteomes" id="UP000246740"/>
    </source>
</evidence>
<keyword evidence="5" id="KW-1185">Reference proteome</keyword>
<feature type="region of interest" description="Disordered" evidence="3">
    <location>
        <begin position="91"/>
        <end position="144"/>
    </location>
</feature>
<evidence type="ECO:0000256" key="2">
    <source>
        <dbReference type="ARBA" id="ARBA00023157"/>
    </source>
</evidence>
<evidence type="ECO:0000313" key="4">
    <source>
        <dbReference type="EMBL" id="PWZ00355.1"/>
    </source>
</evidence>
<sequence length="211" mass="22876">MFFSRSSSQTDETASSPSSSAFSSSSSSNSSGSSSASSSTATIIGEWESQGAAGLGAISSMSSECTPLKHRYDSCFDSWFKDYLAIGDGQILEQQHRGASASPSQSDTRPTPPPPKKKGWFSDTSNASPEPATGSTSDMEERKRSIMERYDRDCGKLFADYQACVKKAISEKGLDDLIASARKENPFPFDHQRRGDNRQNNPPFPFPVARD</sequence>
<dbReference type="OrthoDB" id="19091at2759"/>
<dbReference type="FunCoup" id="A0A317XPX8">
    <property type="interactions" value="73"/>
</dbReference>
<accession>A0A317XPX8</accession>
<dbReference type="STRING" id="1882483.A0A317XPX8"/>
<proteinExistence type="inferred from homology"/>
<reference evidence="4 5" key="1">
    <citation type="journal article" date="2018" name="Mol. Biol. Evol.">
        <title>Broad Genomic Sampling Reveals a Smut Pathogenic Ancestry of the Fungal Clade Ustilaginomycotina.</title>
        <authorList>
            <person name="Kijpornyongpan T."/>
            <person name="Mondo S.J."/>
            <person name="Barry K."/>
            <person name="Sandor L."/>
            <person name="Lee J."/>
            <person name="Lipzen A."/>
            <person name="Pangilinan J."/>
            <person name="LaButti K."/>
            <person name="Hainaut M."/>
            <person name="Henrissat B."/>
            <person name="Grigoriev I.V."/>
            <person name="Spatafora J.W."/>
            <person name="Aime M.C."/>
        </authorList>
    </citation>
    <scope>NUCLEOTIDE SEQUENCE [LARGE SCALE GENOMIC DNA]</scope>
    <source>
        <strain evidence="4 5">MCA 3645</strain>
    </source>
</reference>
<feature type="region of interest" description="Disordered" evidence="3">
    <location>
        <begin position="1"/>
        <end position="41"/>
    </location>
</feature>
<evidence type="ECO:0000256" key="1">
    <source>
        <dbReference type="ARBA" id="ARBA00006196"/>
    </source>
</evidence>
<protein>
    <submittedName>
        <fullName evidence="4">Uncharacterized protein</fullName>
    </submittedName>
</protein>
<dbReference type="PANTHER" id="PTHR46403:SF1">
    <property type="entry name" value="TP53-REGULATED INHIBITOR OF APOPTOSIS 1"/>
    <property type="match status" value="1"/>
</dbReference>
<comment type="similarity">
    <text evidence="1">Belongs to the TRIAP1/MDM35 family.</text>
</comment>
<dbReference type="GO" id="GO:0005829">
    <property type="term" value="C:cytosol"/>
    <property type="evidence" value="ECO:0007669"/>
    <property type="project" value="TreeGrafter"/>
</dbReference>
<organism evidence="4 5">
    <name type="scientific">Testicularia cyperi</name>
    <dbReference type="NCBI Taxonomy" id="1882483"/>
    <lineage>
        <taxon>Eukaryota</taxon>
        <taxon>Fungi</taxon>
        <taxon>Dikarya</taxon>
        <taxon>Basidiomycota</taxon>
        <taxon>Ustilaginomycotina</taxon>
        <taxon>Ustilaginomycetes</taxon>
        <taxon>Ustilaginales</taxon>
        <taxon>Anthracoideaceae</taxon>
        <taxon>Testicularia</taxon>
    </lineage>
</organism>